<organism evidence="1 2">
    <name type="scientific">Desulfosarcina ovata subsp. sediminis</name>
    <dbReference type="NCBI Taxonomy" id="885957"/>
    <lineage>
        <taxon>Bacteria</taxon>
        <taxon>Pseudomonadati</taxon>
        <taxon>Thermodesulfobacteriota</taxon>
        <taxon>Desulfobacteria</taxon>
        <taxon>Desulfobacterales</taxon>
        <taxon>Desulfosarcinaceae</taxon>
        <taxon>Desulfosarcina</taxon>
    </lineage>
</organism>
<sequence length="210" mass="24024">MAVITISRQFGAGGITLGKMVADSLGYTFADSDIIQRVAKEANVSTHWVESFEKEAGSKLSRLVSSMVSKRWIDRVLGDERGYLDEKIYLDYLVLIIAQFADEGNVVIIGRGSQYILNDHPDAIHVLLMDEFENRVKFMMKQYDMPEKKARRTVESEDRRRVSLYKRLGKTDFENPRLYHLVLNMGKMDMKTARDMICDAVKERMAANSA</sequence>
<accession>A0A5K7ZVV6</accession>
<dbReference type="RefSeq" id="WP_155311898.1">
    <property type="nucleotide sequence ID" value="NZ_AP021876.1"/>
</dbReference>
<keyword evidence="1" id="KW-0418">Kinase</keyword>
<dbReference type="AlphaFoldDB" id="A0A5K7ZVV6"/>
<dbReference type="SUPFAM" id="SSF52540">
    <property type="entry name" value="P-loop containing nucleoside triphosphate hydrolases"/>
    <property type="match status" value="1"/>
</dbReference>
<gene>
    <name evidence="1" type="ORF">DSCO28_49510</name>
</gene>
<reference evidence="1 2" key="1">
    <citation type="submission" date="2019-11" db="EMBL/GenBank/DDBJ databases">
        <title>Comparative genomics of hydrocarbon-degrading Desulfosarcina strains.</title>
        <authorList>
            <person name="Watanabe M."/>
            <person name="Kojima H."/>
            <person name="Fukui M."/>
        </authorList>
    </citation>
    <scope>NUCLEOTIDE SEQUENCE [LARGE SCALE GENOMIC DNA]</scope>
    <source>
        <strain evidence="1 2">28bB2T</strain>
    </source>
</reference>
<dbReference type="Gene3D" id="3.40.50.300">
    <property type="entry name" value="P-loop containing nucleotide triphosphate hydrolases"/>
    <property type="match status" value="1"/>
</dbReference>
<dbReference type="InterPro" id="IPR027417">
    <property type="entry name" value="P-loop_NTPase"/>
</dbReference>
<protein>
    <submittedName>
        <fullName evidence="1">Cytidylate kinase</fullName>
    </submittedName>
</protein>
<dbReference type="GO" id="GO:0016301">
    <property type="term" value="F:kinase activity"/>
    <property type="evidence" value="ECO:0007669"/>
    <property type="project" value="UniProtKB-KW"/>
</dbReference>
<evidence type="ECO:0000313" key="2">
    <source>
        <dbReference type="Proteomes" id="UP000425960"/>
    </source>
</evidence>
<name>A0A5K7ZVV6_9BACT</name>
<dbReference type="Proteomes" id="UP000425960">
    <property type="component" value="Chromosome"/>
</dbReference>
<dbReference type="KEGG" id="dov:DSCO28_49510"/>
<dbReference type="EMBL" id="AP021876">
    <property type="protein sequence ID" value="BBO84385.1"/>
    <property type="molecule type" value="Genomic_DNA"/>
</dbReference>
<evidence type="ECO:0000313" key="1">
    <source>
        <dbReference type="EMBL" id="BBO84385.1"/>
    </source>
</evidence>
<dbReference type="Pfam" id="PF13189">
    <property type="entry name" value="Cytidylate_kin2"/>
    <property type="match status" value="1"/>
</dbReference>
<proteinExistence type="predicted"/>
<keyword evidence="1" id="KW-0808">Transferase</keyword>